<dbReference type="InterPro" id="IPR001757">
    <property type="entry name" value="P_typ_ATPase"/>
</dbReference>
<dbReference type="RefSeq" id="WP_115176189.1">
    <property type="nucleotide sequence ID" value="NZ_UGNY01000001.1"/>
</dbReference>
<dbReference type="InterPro" id="IPR023214">
    <property type="entry name" value="HAD_sf"/>
</dbReference>
<dbReference type="Proteomes" id="UP000254033">
    <property type="component" value="Unassembled WGS sequence"/>
</dbReference>
<evidence type="ECO:0000256" key="6">
    <source>
        <dbReference type="ARBA" id="ARBA00023136"/>
    </source>
</evidence>
<keyword evidence="6 8" id="KW-0472">Membrane</keyword>
<keyword evidence="4" id="KW-1278">Translocase</keyword>
<accession>A0A378IZB7</accession>
<dbReference type="InterPro" id="IPR008250">
    <property type="entry name" value="ATPase_P-typ_transduc_dom_A_sf"/>
</dbReference>
<evidence type="ECO:0000256" key="7">
    <source>
        <dbReference type="SAM" id="MobiDB-lite"/>
    </source>
</evidence>
<keyword evidence="10" id="KW-0378">Hydrolase</keyword>
<dbReference type="EC" id="3.6.3.-" evidence="10"/>
<keyword evidence="3" id="KW-0479">Metal-binding</keyword>
<proteinExistence type="predicted"/>
<dbReference type="SUPFAM" id="SSF81653">
    <property type="entry name" value="Calcium ATPase, transduction domain A"/>
    <property type="match status" value="1"/>
</dbReference>
<reference evidence="10 11" key="1">
    <citation type="submission" date="2018-06" db="EMBL/GenBank/DDBJ databases">
        <authorList>
            <consortium name="Pathogen Informatics"/>
            <person name="Doyle S."/>
        </authorList>
    </citation>
    <scope>NUCLEOTIDE SEQUENCE [LARGE SCALE GENOMIC DNA]</scope>
    <source>
        <strain evidence="10 11">NCTC11978</strain>
    </source>
</reference>
<evidence type="ECO:0000256" key="2">
    <source>
        <dbReference type="ARBA" id="ARBA00022692"/>
    </source>
</evidence>
<evidence type="ECO:0000256" key="4">
    <source>
        <dbReference type="ARBA" id="ARBA00022967"/>
    </source>
</evidence>
<name>A0A378IZB7_9GAMM</name>
<dbReference type="InterPro" id="IPR036412">
    <property type="entry name" value="HAD-like_sf"/>
</dbReference>
<feature type="compositionally biased region" description="Basic residues" evidence="7">
    <location>
        <begin position="107"/>
        <end position="133"/>
    </location>
</feature>
<dbReference type="PANTHER" id="PTHR43520">
    <property type="entry name" value="ATP7, ISOFORM B"/>
    <property type="match status" value="1"/>
</dbReference>
<feature type="transmembrane region" description="Helical" evidence="8">
    <location>
        <begin position="803"/>
        <end position="822"/>
    </location>
</feature>
<dbReference type="GO" id="GO:0016887">
    <property type="term" value="F:ATP hydrolysis activity"/>
    <property type="evidence" value="ECO:0007669"/>
    <property type="project" value="InterPro"/>
</dbReference>
<dbReference type="InterPro" id="IPR023298">
    <property type="entry name" value="ATPase_P-typ_TM_dom_sf"/>
</dbReference>
<dbReference type="Gene3D" id="3.40.50.1000">
    <property type="entry name" value="HAD superfamily/HAD-like"/>
    <property type="match status" value="1"/>
</dbReference>
<dbReference type="Pfam" id="PF00122">
    <property type="entry name" value="E1-E2_ATPase"/>
    <property type="match status" value="1"/>
</dbReference>
<dbReference type="EMBL" id="UGNY01000001">
    <property type="protein sequence ID" value="STX39831.1"/>
    <property type="molecule type" value="Genomic_DNA"/>
</dbReference>
<comment type="subcellular location">
    <subcellularLocation>
        <location evidence="1">Endomembrane system</location>
        <topology evidence="1">Multi-pass membrane protein</topology>
    </subcellularLocation>
</comment>
<feature type="transmembrane region" description="Helical" evidence="8">
    <location>
        <begin position="190"/>
        <end position="210"/>
    </location>
</feature>
<evidence type="ECO:0000256" key="5">
    <source>
        <dbReference type="ARBA" id="ARBA00022989"/>
    </source>
</evidence>
<feature type="transmembrane region" description="Helical" evidence="8">
    <location>
        <begin position="428"/>
        <end position="449"/>
    </location>
</feature>
<dbReference type="Gene3D" id="2.70.150.10">
    <property type="entry name" value="Calcium-transporting ATPase, cytoplasmic transduction domain A"/>
    <property type="match status" value="1"/>
</dbReference>
<dbReference type="SUPFAM" id="SSF56784">
    <property type="entry name" value="HAD-like"/>
    <property type="match status" value="1"/>
</dbReference>
<keyword evidence="5 8" id="KW-1133">Transmembrane helix</keyword>
<sequence>MSFRYFRFYLSESGSYDAEELSQSLSTSEKELGFIRVSFDLTSDDPSISILCESDEEITHHQDKWSLFFQNNHIKVKEKIEYEVLEDEERLKVRCSHEHELDCSHDHHGHHAHHKHHDKHAQHKHHDKHAQHKHHDEHDHHKHHGEHDQHKHHDEHAQHKHHGEHAHHKHHGKHDHHKHHDHHDHHDRHWLKAAVGLVYGVGLLTLFVAGINIPMLAYYLITGSSTLVTLYLGHRVYQSAWNAVLQRKWEMSSLYTISTLTIIAVSTVSFFVPGLPMMLESAPLILGFWHLGEAIEHTLLDKLHEKLDIRDCVSETALLKAGGERKIPVKQLVPNDIIILNKGDVIPVDGVLLQSALLYTTRIDGSPHLKQFNPGDVVKAGMCLANHMPQLEMRVTKTYQNSYLSLIAKKINKANDEKAPVELLANQILKYFVPGLLTVALVSGVVVGSLFSPVLAIQCVISVLVSACPCALSMITPMAVRIGMKKASEKGVHYKDGKTLQSASDIDTVVFDLNGTLTQGEVSVSSLFIEEKNKPLLKFIALLESKAPHPVGKTVKDHIEKQGVLIDDSIEVASLDTSHHSGVKGVISGETFMVGNRDMLRANGIDTINPPYDDNKNGTVYMVRGSEVIGQIALTDKLRADAIATVKQLQLMGKQVHICTGADLETAKQYATLLGIPLSNICANTVGVSTSDEEVSKDSYIRKLQRQGRKVAMVGDAANDLLAIGEADIGIAVESSIGDKLTKQKAGIVVQQGLLFPIATAFDVASKTKQNISQNLFVSLTYNSVITLVASGLFVALDFALNPAMGVALMVVESALVLANLYRLKHQETVSPASLPENRFESALREETTYRVLKSLGLGPKSSVELQGGLQKEEASRLPVSTAPGGWLGLFNYCTRRTGNSSEKMVMGESVVFGQ</sequence>
<dbReference type="Gene3D" id="1.20.1110.10">
    <property type="entry name" value="Calcium-transporting ATPase, transmembrane domain"/>
    <property type="match status" value="1"/>
</dbReference>
<evidence type="ECO:0000256" key="8">
    <source>
        <dbReference type="SAM" id="Phobius"/>
    </source>
</evidence>
<organism evidence="10 11">
    <name type="scientific">Legionella feeleii</name>
    <dbReference type="NCBI Taxonomy" id="453"/>
    <lineage>
        <taxon>Bacteria</taxon>
        <taxon>Pseudomonadati</taxon>
        <taxon>Pseudomonadota</taxon>
        <taxon>Gammaproteobacteria</taxon>
        <taxon>Legionellales</taxon>
        <taxon>Legionellaceae</taxon>
        <taxon>Legionella</taxon>
    </lineage>
</organism>
<dbReference type="GO" id="GO:0005507">
    <property type="term" value="F:copper ion binding"/>
    <property type="evidence" value="ECO:0007669"/>
    <property type="project" value="TreeGrafter"/>
</dbReference>
<evidence type="ECO:0000313" key="11">
    <source>
        <dbReference type="Proteomes" id="UP000254033"/>
    </source>
</evidence>
<dbReference type="PANTHER" id="PTHR43520:SF8">
    <property type="entry name" value="P-TYPE CU(+) TRANSPORTER"/>
    <property type="match status" value="1"/>
</dbReference>
<evidence type="ECO:0000256" key="3">
    <source>
        <dbReference type="ARBA" id="ARBA00022723"/>
    </source>
</evidence>
<keyword evidence="2 8" id="KW-0812">Transmembrane</keyword>
<feature type="transmembrane region" description="Helical" evidence="8">
    <location>
        <begin position="455"/>
        <end position="480"/>
    </location>
</feature>
<dbReference type="GO" id="GO:0005524">
    <property type="term" value="F:ATP binding"/>
    <property type="evidence" value="ECO:0007669"/>
    <property type="project" value="InterPro"/>
</dbReference>
<protein>
    <submittedName>
        <fullName evidence="10">Cation transport ATPase</fullName>
        <ecNumber evidence="10">3.6.3.-</ecNumber>
    </submittedName>
</protein>
<evidence type="ECO:0000256" key="1">
    <source>
        <dbReference type="ARBA" id="ARBA00004127"/>
    </source>
</evidence>
<feature type="compositionally biased region" description="Basic and acidic residues" evidence="7">
    <location>
        <begin position="134"/>
        <end position="157"/>
    </location>
</feature>
<dbReference type="InterPro" id="IPR059000">
    <property type="entry name" value="ATPase_P-type_domA"/>
</dbReference>
<feature type="domain" description="P-type ATPase A" evidence="9">
    <location>
        <begin position="316"/>
        <end position="411"/>
    </location>
</feature>
<feature type="transmembrane region" description="Helical" evidence="8">
    <location>
        <begin position="776"/>
        <end position="797"/>
    </location>
</feature>
<evidence type="ECO:0000313" key="10">
    <source>
        <dbReference type="EMBL" id="STX39831.1"/>
    </source>
</evidence>
<dbReference type="GO" id="GO:0055070">
    <property type="term" value="P:copper ion homeostasis"/>
    <property type="evidence" value="ECO:0007669"/>
    <property type="project" value="TreeGrafter"/>
</dbReference>
<evidence type="ECO:0000259" key="9">
    <source>
        <dbReference type="Pfam" id="PF00122"/>
    </source>
</evidence>
<feature type="transmembrane region" description="Helical" evidence="8">
    <location>
        <begin position="254"/>
        <end position="275"/>
    </location>
</feature>
<dbReference type="Gene3D" id="3.40.1110.10">
    <property type="entry name" value="Calcium-transporting ATPase, cytoplasmic domain N"/>
    <property type="match status" value="1"/>
</dbReference>
<dbReference type="GO" id="GO:0016020">
    <property type="term" value="C:membrane"/>
    <property type="evidence" value="ECO:0007669"/>
    <property type="project" value="InterPro"/>
</dbReference>
<dbReference type="PRINTS" id="PR00119">
    <property type="entry name" value="CATATPASE"/>
</dbReference>
<feature type="region of interest" description="Disordered" evidence="7">
    <location>
        <begin position="104"/>
        <end position="187"/>
    </location>
</feature>
<gene>
    <name evidence="10" type="primary">copA_3</name>
    <name evidence="10" type="ORF">NCTC11978_03037</name>
</gene>
<dbReference type="InterPro" id="IPR023299">
    <property type="entry name" value="ATPase_P-typ_cyto_dom_N"/>
</dbReference>
<dbReference type="NCBIfam" id="TIGR01494">
    <property type="entry name" value="ATPase_P-type"/>
    <property type="match status" value="1"/>
</dbReference>
<dbReference type="Pfam" id="PF00702">
    <property type="entry name" value="Hydrolase"/>
    <property type="match status" value="1"/>
</dbReference>
<dbReference type="GO" id="GO:0043682">
    <property type="term" value="F:P-type divalent copper transporter activity"/>
    <property type="evidence" value="ECO:0007669"/>
    <property type="project" value="TreeGrafter"/>
</dbReference>
<feature type="compositionally biased region" description="Basic residues" evidence="7">
    <location>
        <begin position="158"/>
        <end position="187"/>
    </location>
</feature>
<dbReference type="AlphaFoldDB" id="A0A378IZB7"/>
<dbReference type="SUPFAM" id="SSF81665">
    <property type="entry name" value="Calcium ATPase, transmembrane domain M"/>
    <property type="match status" value="1"/>
</dbReference>
<dbReference type="GO" id="GO:0012505">
    <property type="term" value="C:endomembrane system"/>
    <property type="evidence" value="ECO:0007669"/>
    <property type="project" value="UniProtKB-SubCell"/>
</dbReference>